<name>A0ABD0Y518_9HEMI</name>
<dbReference type="AlphaFoldDB" id="A0ABD0Y518"/>
<organism evidence="2 3">
    <name type="scientific">Ranatra chinensis</name>
    <dbReference type="NCBI Taxonomy" id="642074"/>
    <lineage>
        <taxon>Eukaryota</taxon>
        <taxon>Metazoa</taxon>
        <taxon>Ecdysozoa</taxon>
        <taxon>Arthropoda</taxon>
        <taxon>Hexapoda</taxon>
        <taxon>Insecta</taxon>
        <taxon>Pterygota</taxon>
        <taxon>Neoptera</taxon>
        <taxon>Paraneoptera</taxon>
        <taxon>Hemiptera</taxon>
        <taxon>Heteroptera</taxon>
        <taxon>Panheteroptera</taxon>
        <taxon>Nepomorpha</taxon>
        <taxon>Nepidae</taxon>
        <taxon>Ranatrinae</taxon>
        <taxon>Ranatra</taxon>
    </lineage>
</organism>
<feature type="region of interest" description="Disordered" evidence="1">
    <location>
        <begin position="170"/>
        <end position="203"/>
    </location>
</feature>
<accession>A0ABD0Y518</accession>
<evidence type="ECO:0000256" key="1">
    <source>
        <dbReference type="SAM" id="MobiDB-lite"/>
    </source>
</evidence>
<dbReference type="EMBL" id="JBFDAA010000013">
    <property type="protein sequence ID" value="KAL1122500.1"/>
    <property type="molecule type" value="Genomic_DNA"/>
</dbReference>
<evidence type="ECO:0000313" key="2">
    <source>
        <dbReference type="EMBL" id="KAL1122500.1"/>
    </source>
</evidence>
<proteinExistence type="predicted"/>
<reference evidence="2 3" key="1">
    <citation type="submission" date="2024-07" db="EMBL/GenBank/DDBJ databases">
        <title>Chromosome-level genome assembly of the water stick insect Ranatra chinensis (Heteroptera: Nepidae).</title>
        <authorList>
            <person name="Liu X."/>
        </authorList>
    </citation>
    <scope>NUCLEOTIDE SEQUENCE [LARGE SCALE GENOMIC DNA]</scope>
    <source>
        <strain evidence="2">Cailab_2021Rc</strain>
        <tissue evidence="2">Muscle</tissue>
    </source>
</reference>
<protein>
    <submittedName>
        <fullName evidence="2">Uncharacterized protein</fullName>
    </submittedName>
</protein>
<dbReference type="Proteomes" id="UP001558652">
    <property type="component" value="Unassembled WGS sequence"/>
</dbReference>
<gene>
    <name evidence="2" type="ORF">AAG570_002831</name>
</gene>
<keyword evidence="3" id="KW-1185">Reference proteome</keyword>
<evidence type="ECO:0000313" key="3">
    <source>
        <dbReference type="Proteomes" id="UP001558652"/>
    </source>
</evidence>
<sequence>MASKHRNMFEKSTNQGTREIAHVVLSQSCPRERTMYAVALNLLGHPRFLQVVTCSTVGTSHRHGPVRKFPSRVSLRTQRLISTSEATGEQNEALCVHQATDPYMAIGFCIKFNRGYYQINPKPCWVKGLQGKCMFVWECINSGGRHVGMCVEAFMFGTCCAHNLTDSDLSRVPSSSERRPQLAGQQSRPSDHPTTRPPFITRPIYHQQTYKPSSQHYDKWYCPEGTNQRGLPPVINLHVPSEVTVFAIPNFTPTRDLCSLYSADEGRGPR</sequence>
<comment type="caution">
    <text evidence="2">The sequence shown here is derived from an EMBL/GenBank/DDBJ whole genome shotgun (WGS) entry which is preliminary data.</text>
</comment>